<evidence type="ECO:0000259" key="4">
    <source>
        <dbReference type="PROSITE" id="PS50949"/>
    </source>
</evidence>
<feature type="domain" description="HTH gntR-type" evidence="4">
    <location>
        <begin position="8"/>
        <end position="75"/>
    </location>
</feature>
<dbReference type="AlphaFoldDB" id="A0A419V5D4"/>
<keyword evidence="6" id="KW-1185">Reference proteome</keyword>
<dbReference type="PRINTS" id="PR00035">
    <property type="entry name" value="HTHGNTR"/>
</dbReference>
<dbReference type="InterPro" id="IPR000524">
    <property type="entry name" value="Tscrpt_reg_HTH_GntR"/>
</dbReference>
<dbReference type="InterPro" id="IPR011711">
    <property type="entry name" value="GntR_C"/>
</dbReference>
<keyword evidence="1" id="KW-0805">Transcription regulation</keyword>
<dbReference type="EMBL" id="RAPK01000007">
    <property type="protein sequence ID" value="RKD75169.1"/>
    <property type="molecule type" value="Genomic_DNA"/>
</dbReference>
<proteinExistence type="predicted"/>
<dbReference type="OrthoDB" id="2592645at2"/>
<dbReference type="CDD" id="cd07377">
    <property type="entry name" value="WHTH_GntR"/>
    <property type="match status" value="1"/>
</dbReference>
<dbReference type="RefSeq" id="WP_120192069.1">
    <property type="nucleotide sequence ID" value="NZ_RAPK01000007.1"/>
</dbReference>
<dbReference type="InterPro" id="IPR036390">
    <property type="entry name" value="WH_DNA-bd_sf"/>
</dbReference>
<dbReference type="PANTHER" id="PTHR43537:SF24">
    <property type="entry name" value="GLUCONATE OPERON TRANSCRIPTIONAL REPRESSOR"/>
    <property type="match status" value="1"/>
</dbReference>
<sequence length="220" mass="25602">MKKIGKFVSYTDQVYREIKDAVISLDIRPGDSLQERSIAEKLGVSRTPVREALKKLEFEGWVETIPWKGVVVKEIERQDIFEVFQCRYANEGFVGELVASLITEEHITDLKEYQKRMTTLAEQDRQQFINEDRDFHMYLAQLTGNSRLIQFLDHLSDQMLRFGIRAVSNDSRMKETLKEHQAIIDAFETGSKEKARKALEFHIQNSQDILLAMIDEEDAN</sequence>
<dbReference type="Gene3D" id="1.10.10.10">
    <property type="entry name" value="Winged helix-like DNA-binding domain superfamily/Winged helix DNA-binding domain"/>
    <property type="match status" value="1"/>
</dbReference>
<accession>A0A419V5D4</accession>
<protein>
    <submittedName>
        <fullName evidence="5">DNA-binding GntR family transcriptional regulator</fullName>
    </submittedName>
</protein>
<dbReference type="Proteomes" id="UP000285120">
    <property type="component" value="Unassembled WGS sequence"/>
</dbReference>
<comment type="caution">
    <text evidence="5">The sequence shown here is derived from an EMBL/GenBank/DDBJ whole genome shotgun (WGS) entry which is preliminary data.</text>
</comment>
<dbReference type="GO" id="GO:0003700">
    <property type="term" value="F:DNA-binding transcription factor activity"/>
    <property type="evidence" value="ECO:0007669"/>
    <property type="project" value="InterPro"/>
</dbReference>
<organism evidence="5 6">
    <name type="scientific">Sinobaca qinghaiensis</name>
    <dbReference type="NCBI Taxonomy" id="342944"/>
    <lineage>
        <taxon>Bacteria</taxon>
        <taxon>Bacillati</taxon>
        <taxon>Bacillota</taxon>
        <taxon>Bacilli</taxon>
        <taxon>Bacillales</taxon>
        <taxon>Sporolactobacillaceae</taxon>
        <taxon>Sinobaca</taxon>
    </lineage>
</organism>
<dbReference type="GO" id="GO:0003677">
    <property type="term" value="F:DNA binding"/>
    <property type="evidence" value="ECO:0007669"/>
    <property type="project" value="UniProtKB-KW"/>
</dbReference>
<evidence type="ECO:0000256" key="2">
    <source>
        <dbReference type="ARBA" id="ARBA00023125"/>
    </source>
</evidence>
<evidence type="ECO:0000256" key="1">
    <source>
        <dbReference type="ARBA" id="ARBA00023015"/>
    </source>
</evidence>
<keyword evidence="3" id="KW-0804">Transcription</keyword>
<dbReference type="Pfam" id="PF00392">
    <property type="entry name" value="GntR"/>
    <property type="match status" value="1"/>
</dbReference>
<keyword evidence="2 5" id="KW-0238">DNA-binding</keyword>
<dbReference type="SMART" id="SM00345">
    <property type="entry name" value="HTH_GNTR"/>
    <property type="match status" value="1"/>
</dbReference>
<dbReference type="InterPro" id="IPR008920">
    <property type="entry name" value="TF_FadR/GntR_C"/>
</dbReference>
<dbReference type="PANTHER" id="PTHR43537">
    <property type="entry name" value="TRANSCRIPTIONAL REGULATOR, GNTR FAMILY"/>
    <property type="match status" value="1"/>
</dbReference>
<dbReference type="SUPFAM" id="SSF46785">
    <property type="entry name" value="Winged helix' DNA-binding domain"/>
    <property type="match status" value="1"/>
</dbReference>
<gene>
    <name evidence="5" type="ORF">ATL39_0866</name>
</gene>
<dbReference type="Pfam" id="PF07729">
    <property type="entry name" value="FCD"/>
    <property type="match status" value="1"/>
</dbReference>
<dbReference type="PROSITE" id="PS50949">
    <property type="entry name" value="HTH_GNTR"/>
    <property type="match status" value="1"/>
</dbReference>
<dbReference type="Gene3D" id="1.20.120.530">
    <property type="entry name" value="GntR ligand-binding domain-like"/>
    <property type="match status" value="1"/>
</dbReference>
<reference evidence="5 6" key="1">
    <citation type="submission" date="2018-09" db="EMBL/GenBank/DDBJ databases">
        <title>Genomic Encyclopedia of Archaeal and Bacterial Type Strains, Phase II (KMG-II): from individual species to whole genera.</title>
        <authorList>
            <person name="Goeker M."/>
        </authorList>
    </citation>
    <scope>NUCLEOTIDE SEQUENCE [LARGE SCALE GENOMIC DNA]</scope>
    <source>
        <strain evidence="5 6">DSM 17008</strain>
    </source>
</reference>
<name>A0A419V5D4_9BACL</name>
<evidence type="ECO:0000256" key="3">
    <source>
        <dbReference type="ARBA" id="ARBA00023163"/>
    </source>
</evidence>
<evidence type="ECO:0000313" key="5">
    <source>
        <dbReference type="EMBL" id="RKD75169.1"/>
    </source>
</evidence>
<dbReference type="SUPFAM" id="SSF48008">
    <property type="entry name" value="GntR ligand-binding domain-like"/>
    <property type="match status" value="1"/>
</dbReference>
<dbReference type="SMART" id="SM00895">
    <property type="entry name" value="FCD"/>
    <property type="match status" value="1"/>
</dbReference>
<dbReference type="InterPro" id="IPR036388">
    <property type="entry name" value="WH-like_DNA-bd_sf"/>
</dbReference>
<evidence type="ECO:0000313" key="6">
    <source>
        <dbReference type="Proteomes" id="UP000285120"/>
    </source>
</evidence>